<dbReference type="OrthoDB" id="5041951at2759"/>
<dbReference type="EMBL" id="GG697409">
    <property type="protein sequence ID" value="EFQ36111.1"/>
    <property type="molecule type" value="Genomic_DNA"/>
</dbReference>
<dbReference type="VEuPathDB" id="FungiDB:GLRG_11255"/>
<dbReference type="HOGENOM" id="CLU_015190_0_0_1"/>
<sequence>MALLSPSKGVAPLQQSRLVASVTQLEDIIRNAENEAEKIETDLAYKKAQIADLKFDRIAHNGPTIAFDRVIKRAKSECERIHDDLDSKKEEIAVLKDKLNRRVAKLASIPSVEFADAPTPEDDKEAAALLEITSTQMSEIFTISDDGKTYVKPAMLRGVPIEPINESDKYWEATWVKFNEAIDEDRVEREYQQELDAWHKLTQQGDPLAEEQDLEKGFKRYQRKLNQARVIKKWFRPGSTIHPNQIMAKHHLPGMGLCIAHVLYKICNILGRLGALHERGELGMPPLYFLMWRMSVSLERQPRTHMKTFWRVIIDEDHVAYDEVLRKAEIRGAQHVGDYNFYNRRMKKAVSAKDQRRQPVVSPSATNTALHPPGQPTTPSCKSRDDQYQSTPATTAPSAPSPVGLPMTTLAAEEEPTAHDLQQHQRKRRRSAATAEQQTLEGDRDATSTKKARKAAWKGMQLTLRPVSSAESPASDYTKISPFANDSAMKDMPPSSQGEKETHATVNELPQKVHDVKPNSASGRTAQAWSEYAEEVERRTRSPKIESPGQDASAYFIPVGQDDEFPGIQKDISELRAEVGESPFPKTGKKVSHGFIFPWYCCEAARRADESW</sequence>
<feature type="compositionally biased region" description="Low complexity" evidence="2">
    <location>
        <begin position="390"/>
        <end position="402"/>
    </location>
</feature>
<evidence type="ECO:0000313" key="4">
    <source>
        <dbReference type="Proteomes" id="UP000008782"/>
    </source>
</evidence>
<reference evidence="4" key="1">
    <citation type="journal article" date="2012" name="Nat. Genet.">
        <title>Lifestyle transitions in plant pathogenic Colletotrichum fungi deciphered by genome and transcriptome analyses.</title>
        <authorList>
            <person name="O'Connell R.J."/>
            <person name="Thon M.R."/>
            <person name="Hacquard S."/>
            <person name="Amyotte S.G."/>
            <person name="Kleemann J."/>
            <person name="Torres M.F."/>
            <person name="Damm U."/>
            <person name="Buiate E.A."/>
            <person name="Epstein L."/>
            <person name="Alkan N."/>
            <person name="Altmueller J."/>
            <person name="Alvarado-Balderrama L."/>
            <person name="Bauser C.A."/>
            <person name="Becker C."/>
            <person name="Birren B.W."/>
            <person name="Chen Z."/>
            <person name="Choi J."/>
            <person name="Crouch J.A."/>
            <person name="Duvick J.P."/>
            <person name="Farman M.A."/>
            <person name="Gan P."/>
            <person name="Heiman D."/>
            <person name="Henrissat B."/>
            <person name="Howard R.J."/>
            <person name="Kabbage M."/>
            <person name="Koch C."/>
            <person name="Kracher B."/>
            <person name="Kubo Y."/>
            <person name="Law A.D."/>
            <person name="Lebrun M.-H."/>
            <person name="Lee Y.-H."/>
            <person name="Miyara I."/>
            <person name="Moore N."/>
            <person name="Neumann U."/>
            <person name="Nordstroem K."/>
            <person name="Panaccione D.G."/>
            <person name="Panstruga R."/>
            <person name="Place M."/>
            <person name="Proctor R.H."/>
            <person name="Prusky D."/>
            <person name="Rech G."/>
            <person name="Reinhardt R."/>
            <person name="Rollins J.A."/>
            <person name="Rounsley S."/>
            <person name="Schardl C.L."/>
            <person name="Schwartz D.C."/>
            <person name="Shenoy N."/>
            <person name="Shirasu K."/>
            <person name="Sikhakolli U.R."/>
            <person name="Stueber K."/>
            <person name="Sukno S.A."/>
            <person name="Sweigard J.A."/>
            <person name="Takano Y."/>
            <person name="Takahara H."/>
            <person name="Trail F."/>
            <person name="van der Does H.C."/>
            <person name="Voll L.M."/>
            <person name="Will I."/>
            <person name="Young S."/>
            <person name="Zeng Q."/>
            <person name="Zhang J."/>
            <person name="Zhou S."/>
            <person name="Dickman M.B."/>
            <person name="Schulze-Lefert P."/>
            <person name="Ver Loren van Themaat E."/>
            <person name="Ma L.-J."/>
            <person name="Vaillancourt L.J."/>
        </authorList>
    </citation>
    <scope>NUCLEOTIDE SEQUENCE [LARGE SCALE GENOMIC DNA]</scope>
    <source>
        <strain evidence="4">M1.001 / M2 / FGSC 10212</strain>
    </source>
</reference>
<feature type="region of interest" description="Disordered" evidence="2">
    <location>
        <begin position="467"/>
        <end position="502"/>
    </location>
</feature>
<dbReference type="GeneID" id="24416620"/>
<dbReference type="AlphaFoldDB" id="E3QZ23"/>
<keyword evidence="4" id="KW-1185">Reference proteome</keyword>
<evidence type="ECO:0000313" key="3">
    <source>
        <dbReference type="EMBL" id="EFQ36111.1"/>
    </source>
</evidence>
<dbReference type="STRING" id="645133.E3QZ23"/>
<evidence type="ECO:0000256" key="2">
    <source>
        <dbReference type="SAM" id="MobiDB-lite"/>
    </source>
</evidence>
<feature type="region of interest" description="Disordered" evidence="2">
    <location>
        <begin position="348"/>
        <end position="454"/>
    </location>
</feature>
<dbReference type="RefSeq" id="XP_008100131.1">
    <property type="nucleotide sequence ID" value="XM_008101940.1"/>
</dbReference>
<dbReference type="eggNOG" id="ENOG502T43H">
    <property type="taxonomic scope" value="Eukaryota"/>
</dbReference>
<proteinExistence type="predicted"/>
<evidence type="ECO:0000256" key="1">
    <source>
        <dbReference type="SAM" id="Coils"/>
    </source>
</evidence>
<gene>
    <name evidence="3" type="ORF">GLRG_11255</name>
</gene>
<dbReference type="Proteomes" id="UP000008782">
    <property type="component" value="Unassembled WGS sequence"/>
</dbReference>
<organism evidence="4">
    <name type="scientific">Colletotrichum graminicola (strain M1.001 / M2 / FGSC 10212)</name>
    <name type="common">Maize anthracnose fungus</name>
    <name type="synonym">Glomerella graminicola</name>
    <dbReference type="NCBI Taxonomy" id="645133"/>
    <lineage>
        <taxon>Eukaryota</taxon>
        <taxon>Fungi</taxon>
        <taxon>Dikarya</taxon>
        <taxon>Ascomycota</taxon>
        <taxon>Pezizomycotina</taxon>
        <taxon>Sordariomycetes</taxon>
        <taxon>Hypocreomycetidae</taxon>
        <taxon>Glomerellales</taxon>
        <taxon>Glomerellaceae</taxon>
        <taxon>Colletotrichum</taxon>
        <taxon>Colletotrichum graminicola species complex</taxon>
    </lineage>
</organism>
<feature type="coiled-coil region" evidence="1">
    <location>
        <begin position="15"/>
        <end position="98"/>
    </location>
</feature>
<keyword evidence="1" id="KW-0175">Coiled coil</keyword>
<name>E3QZ23_COLGM</name>
<accession>E3QZ23</accession>
<protein>
    <submittedName>
        <fullName evidence="3">Uncharacterized protein</fullName>
    </submittedName>
</protein>